<dbReference type="Proteomes" id="UP000006241">
    <property type="component" value="Unassembled WGS sequence"/>
</dbReference>
<dbReference type="EMBL" id="ACHB01000057">
    <property type="protein sequence ID" value="EEI91996.1"/>
    <property type="molecule type" value="Genomic_DNA"/>
</dbReference>
<accession>C2FYQ0</accession>
<organism evidence="1 2">
    <name type="scientific">Sphingobacterium spiritivorum ATCC 33300</name>
    <dbReference type="NCBI Taxonomy" id="525372"/>
    <lineage>
        <taxon>Bacteria</taxon>
        <taxon>Pseudomonadati</taxon>
        <taxon>Bacteroidota</taxon>
        <taxon>Sphingobacteriia</taxon>
        <taxon>Sphingobacteriales</taxon>
        <taxon>Sphingobacteriaceae</taxon>
        <taxon>Sphingobacterium</taxon>
    </lineage>
</organism>
<evidence type="ECO:0000313" key="2">
    <source>
        <dbReference type="Proteomes" id="UP000006241"/>
    </source>
</evidence>
<proteinExistence type="predicted"/>
<comment type="caution">
    <text evidence="1">The sequence shown here is derived from an EMBL/GenBank/DDBJ whole genome shotgun (WGS) entry which is preliminary data.</text>
</comment>
<reference evidence="1 2" key="1">
    <citation type="submission" date="2009-01" db="EMBL/GenBank/DDBJ databases">
        <authorList>
            <person name="Qin X."/>
            <person name="Bachman B."/>
            <person name="Battles P."/>
            <person name="Bell A."/>
            <person name="Bess C."/>
            <person name="Bickham C."/>
            <person name="Chaboub L."/>
            <person name="Chen D."/>
            <person name="Coyle M."/>
            <person name="Deiros D.R."/>
            <person name="Dinh H."/>
            <person name="Forbes L."/>
            <person name="Fowler G."/>
            <person name="Francisco L."/>
            <person name="Fu Q."/>
            <person name="Gubbala S."/>
            <person name="Hale W."/>
            <person name="Han Y."/>
            <person name="Hemphill L."/>
            <person name="Highlander S.K."/>
            <person name="Hirani K."/>
            <person name="Hogues M."/>
            <person name="Jackson L."/>
            <person name="Jakkamsetti A."/>
            <person name="Javaid M."/>
            <person name="Jiang H."/>
            <person name="Korchina V."/>
            <person name="Kovar C."/>
            <person name="Lara F."/>
            <person name="Lee S."/>
            <person name="Mata R."/>
            <person name="Mathew T."/>
            <person name="Moen C."/>
            <person name="Morales K."/>
            <person name="Munidasa M."/>
            <person name="Nazareth L."/>
            <person name="Ngo R."/>
            <person name="Nguyen L."/>
            <person name="Okwuonu G."/>
            <person name="Ongeri F."/>
            <person name="Patil S."/>
            <person name="Petrosino J."/>
            <person name="Pham C."/>
            <person name="Pham P."/>
            <person name="Pu L.-L."/>
            <person name="Puazo M."/>
            <person name="Raj R."/>
            <person name="Reid J."/>
            <person name="Rouhana J."/>
            <person name="Saada N."/>
            <person name="Shang Y."/>
            <person name="Simmons D."/>
            <person name="Thornton R."/>
            <person name="Warren J."/>
            <person name="Weissenberger G."/>
            <person name="Zhang J."/>
            <person name="Zhang L."/>
            <person name="Zhou C."/>
            <person name="Zhu D."/>
            <person name="Muzny D."/>
            <person name="Worley K."/>
            <person name="Gibbs R."/>
        </authorList>
    </citation>
    <scope>NUCLEOTIDE SEQUENCE [LARGE SCALE GENOMIC DNA]</scope>
    <source>
        <strain evidence="1 2">ATCC 33300</strain>
    </source>
</reference>
<dbReference type="AlphaFoldDB" id="C2FYQ0"/>
<evidence type="ECO:0000313" key="1">
    <source>
        <dbReference type="EMBL" id="EEI91996.1"/>
    </source>
</evidence>
<gene>
    <name evidence="1" type="ORF">HMPREF0765_2456</name>
</gene>
<sequence>MKRKLLMKPQTNSLALPKRIWHLCILLALILINVPGTGSAQTRQYATVTPSSGKNEATILLGAISGGYSPSNSIVASVTDPGLAADGNTGTHSVLTASNLTILLASFSGEAWLQMKFPSPLAAGTTTYVKIDKPTPGGGLNLDLVTGLGGLLGLLQQNVIIPEVYSGATSSSDGTIINSASVVSSIVQDAAGNIYIAVKSAQSYNSVRVKLRSQSALLGLSLGASLSLNVYDAFAVPSATACDPATYTDEGKVTGINVQLANTSKKSYICNRCKYFKLLRNQSGNIGSRWISISVCLFSYFIRVQFPT</sequence>
<protein>
    <submittedName>
        <fullName evidence="1">Uncharacterized protein</fullName>
    </submittedName>
</protein>
<name>C2FYQ0_SPHSI</name>
<dbReference type="HOGENOM" id="CLU_902857_0_0_10"/>